<dbReference type="GO" id="GO:0006351">
    <property type="term" value="P:DNA-templated transcription"/>
    <property type="evidence" value="ECO:0007669"/>
    <property type="project" value="InterPro"/>
</dbReference>
<dbReference type="GO" id="GO:0008270">
    <property type="term" value="F:zinc ion binding"/>
    <property type="evidence" value="ECO:0007669"/>
    <property type="project" value="InterPro"/>
</dbReference>
<feature type="compositionally biased region" description="Basic residues" evidence="2">
    <location>
        <begin position="516"/>
        <end position="527"/>
    </location>
</feature>
<dbReference type="PANTHER" id="PTHR47425">
    <property type="entry name" value="FARB-RELATED"/>
    <property type="match status" value="1"/>
</dbReference>
<dbReference type="Proteomes" id="UP000316270">
    <property type="component" value="Chromosome 4"/>
</dbReference>
<dbReference type="OrthoDB" id="3941821at2759"/>
<feature type="region of interest" description="Disordered" evidence="2">
    <location>
        <begin position="516"/>
        <end position="537"/>
    </location>
</feature>
<organism evidence="4 5">
    <name type="scientific">Venturia effusa</name>
    <dbReference type="NCBI Taxonomy" id="50376"/>
    <lineage>
        <taxon>Eukaryota</taxon>
        <taxon>Fungi</taxon>
        <taxon>Dikarya</taxon>
        <taxon>Ascomycota</taxon>
        <taxon>Pezizomycotina</taxon>
        <taxon>Dothideomycetes</taxon>
        <taxon>Pleosporomycetidae</taxon>
        <taxon>Venturiales</taxon>
        <taxon>Venturiaceae</taxon>
        <taxon>Venturia</taxon>
    </lineage>
</organism>
<dbReference type="GO" id="GO:0003677">
    <property type="term" value="F:DNA binding"/>
    <property type="evidence" value="ECO:0007669"/>
    <property type="project" value="InterPro"/>
</dbReference>
<evidence type="ECO:0000259" key="3">
    <source>
        <dbReference type="Pfam" id="PF04082"/>
    </source>
</evidence>
<reference evidence="4 5" key="1">
    <citation type="submission" date="2019-07" db="EMBL/GenBank/DDBJ databases">
        <title>Finished genome of Venturia effusa.</title>
        <authorList>
            <person name="Young C.A."/>
            <person name="Cox M.P."/>
            <person name="Ganley A.R.D."/>
            <person name="David W.J."/>
        </authorList>
    </citation>
    <scope>NUCLEOTIDE SEQUENCE [LARGE SCALE GENOMIC DNA]</scope>
    <source>
        <strain evidence="5">albino</strain>
    </source>
</reference>
<dbReference type="Pfam" id="PF04082">
    <property type="entry name" value="Fungal_trans"/>
    <property type="match status" value="1"/>
</dbReference>
<dbReference type="PANTHER" id="PTHR47425:SF2">
    <property type="entry name" value="FARB-RELATED"/>
    <property type="match status" value="1"/>
</dbReference>
<gene>
    <name evidence="4" type="ORF">FKW77_000995</name>
</gene>
<evidence type="ECO:0000313" key="5">
    <source>
        <dbReference type="Proteomes" id="UP000316270"/>
    </source>
</evidence>
<keyword evidence="5" id="KW-1185">Reference proteome</keyword>
<keyword evidence="1" id="KW-0539">Nucleus</keyword>
<feature type="domain" description="Xylanolytic transcriptional activator regulatory" evidence="3">
    <location>
        <begin position="145"/>
        <end position="307"/>
    </location>
</feature>
<sequence length="623" mass="70221">MSEDAILEEVHNWLGLSLDFLVQDQIPEYTRHDSHSPRFTEKCLVDPGDAAYLCAKSPPLAILTPPASTDWESPSAEPGAGGDEDVVMADGPSPIERQQQESPVQLVEQDFLSFGSISNYAFESPIALLEQSCGIVLGPFLEDLLRIYFQNIHPYYPVVDEFDFDVSFSQTIDDEVLRQSRAMVLCAMFLCASMYLNTTYLHAATTLTQPSLQKQIFSTFKDLYEAHTSTHSHFNLTQACMLLSYWSPCYTEPTHFCSAWLSKAFTHAKSAGLDQTTSEVMTDRSRLIWCSLVIRDRVISFSSRRPLHPLAAKGTHYRVKREDFGLEVCLPRYSSPSERGDLVEAFLLQCRLSEVLADIIEFEMGMRRGLKDGRVRIGRKEVLRVSEFDVRLREWKRGFRFCTRRREGYMEGGVVDGRGSFYLRSVVAESAIATLYIPFIQQQTTTTSTTTTDPLLTTFALTALQKVKDASARASETIRDLLATVPTHQMPPFLSLWLPLPILTLLVSLKFTRHHPHPPHHNHHHPSTKTLREQQATDTTHRLRHLFSALAVFRLRYRSGRFILDLVQGICRELGLGMWDAESMRFEEPAVPGEGETEAGTLMRAAALVELGVGCDGSGSSDR</sequence>
<dbReference type="InterPro" id="IPR052761">
    <property type="entry name" value="Fungal_Detox/Toxin_TFs"/>
</dbReference>
<dbReference type="EMBL" id="CP042188">
    <property type="protein sequence ID" value="QDS69903.1"/>
    <property type="molecule type" value="Genomic_DNA"/>
</dbReference>
<evidence type="ECO:0000256" key="1">
    <source>
        <dbReference type="ARBA" id="ARBA00023242"/>
    </source>
</evidence>
<dbReference type="InterPro" id="IPR007219">
    <property type="entry name" value="XnlR_reg_dom"/>
</dbReference>
<dbReference type="CDD" id="cd12148">
    <property type="entry name" value="fungal_TF_MHR"/>
    <property type="match status" value="1"/>
</dbReference>
<accession>A0A517L2Q1</accession>
<protein>
    <recommendedName>
        <fullName evidence="3">Xylanolytic transcriptional activator regulatory domain-containing protein</fullName>
    </recommendedName>
</protein>
<dbReference type="STRING" id="50376.A0A517L2Q1"/>
<proteinExistence type="predicted"/>
<dbReference type="AlphaFoldDB" id="A0A517L2Q1"/>
<name>A0A517L2Q1_9PEZI</name>
<evidence type="ECO:0000256" key="2">
    <source>
        <dbReference type="SAM" id="MobiDB-lite"/>
    </source>
</evidence>
<evidence type="ECO:0000313" key="4">
    <source>
        <dbReference type="EMBL" id="QDS69903.1"/>
    </source>
</evidence>